<evidence type="ECO:0000256" key="7">
    <source>
        <dbReference type="RuleBase" id="RU363032"/>
    </source>
</evidence>
<feature type="transmembrane region" description="Helical" evidence="7">
    <location>
        <begin position="69"/>
        <end position="90"/>
    </location>
</feature>
<dbReference type="AlphaFoldDB" id="A0A7W9FAT8"/>
<name>A0A7W9FAT8_9MICO</name>
<dbReference type="PANTHER" id="PTHR30151">
    <property type="entry name" value="ALKANE SULFONATE ABC TRANSPORTER-RELATED, MEMBRANE SUBUNIT"/>
    <property type="match status" value="1"/>
</dbReference>
<dbReference type="GO" id="GO:0055085">
    <property type="term" value="P:transmembrane transport"/>
    <property type="evidence" value="ECO:0007669"/>
    <property type="project" value="InterPro"/>
</dbReference>
<dbReference type="CDD" id="cd06261">
    <property type="entry name" value="TM_PBP2"/>
    <property type="match status" value="1"/>
</dbReference>
<sequence>MKSLTSSRRLLLGAGGVAVALLIWQLVLPPLLNTKAPVVAPFTQAAGAAIQIVTTDFGATVWPSILRILAGFGISAVLGIGIGIVLGSVPWLQRLVRPVFDFLRATPATIIIPVAIAFLGLNTPLVIGVIVFGSIWPVLINTTDAIARVEPQYLDVARVAKVGRLRTIFTVKLPSGLPLILPGLRLTMQLALVLMVTGEMLGASSGLGFTLVQAQQSFDIAQTYGGIIVLSVIGFLLDVILVSLEKKYVRYDSRAGAHAL</sequence>
<dbReference type="Proteomes" id="UP000517712">
    <property type="component" value="Unassembled WGS sequence"/>
</dbReference>
<dbReference type="PANTHER" id="PTHR30151:SF7">
    <property type="entry name" value="NITRATE IMPORT PERMEASE PROTEIN NRTB"/>
    <property type="match status" value="1"/>
</dbReference>
<protein>
    <submittedName>
        <fullName evidence="9">ABC-type nitrate/sulfonate/bicarbonate transport system permease component</fullName>
    </submittedName>
</protein>
<evidence type="ECO:0000256" key="1">
    <source>
        <dbReference type="ARBA" id="ARBA00004651"/>
    </source>
</evidence>
<feature type="transmembrane region" description="Helical" evidence="7">
    <location>
        <begin position="12"/>
        <end position="32"/>
    </location>
</feature>
<dbReference type="Pfam" id="PF00528">
    <property type="entry name" value="BPD_transp_1"/>
    <property type="match status" value="1"/>
</dbReference>
<keyword evidence="3" id="KW-1003">Cell membrane</keyword>
<accession>A0A7W9FAT8</accession>
<proteinExistence type="inferred from homology"/>
<evidence type="ECO:0000256" key="6">
    <source>
        <dbReference type="ARBA" id="ARBA00023136"/>
    </source>
</evidence>
<keyword evidence="4 7" id="KW-0812">Transmembrane</keyword>
<dbReference type="InterPro" id="IPR035906">
    <property type="entry name" value="MetI-like_sf"/>
</dbReference>
<organism evidence="9 10">
    <name type="scientific">Microbacterium ginsengiterrae</name>
    <dbReference type="NCBI Taxonomy" id="546115"/>
    <lineage>
        <taxon>Bacteria</taxon>
        <taxon>Bacillati</taxon>
        <taxon>Actinomycetota</taxon>
        <taxon>Actinomycetes</taxon>
        <taxon>Micrococcales</taxon>
        <taxon>Microbacteriaceae</taxon>
        <taxon>Microbacterium</taxon>
    </lineage>
</organism>
<feature type="transmembrane region" description="Helical" evidence="7">
    <location>
        <begin position="224"/>
        <end position="244"/>
    </location>
</feature>
<dbReference type="GO" id="GO:0005886">
    <property type="term" value="C:plasma membrane"/>
    <property type="evidence" value="ECO:0007669"/>
    <property type="project" value="UniProtKB-SubCell"/>
</dbReference>
<feature type="transmembrane region" description="Helical" evidence="7">
    <location>
        <begin position="190"/>
        <end position="212"/>
    </location>
</feature>
<comment type="similarity">
    <text evidence="7">Belongs to the binding-protein-dependent transport system permease family.</text>
</comment>
<keyword evidence="10" id="KW-1185">Reference proteome</keyword>
<evidence type="ECO:0000256" key="3">
    <source>
        <dbReference type="ARBA" id="ARBA00022475"/>
    </source>
</evidence>
<reference evidence="9 10" key="1">
    <citation type="submission" date="2020-08" db="EMBL/GenBank/DDBJ databases">
        <title>Sequencing the genomes of 1000 actinobacteria strains.</title>
        <authorList>
            <person name="Klenk H.-P."/>
        </authorList>
    </citation>
    <scope>NUCLEOTIDE SEQUENCE [LARGE SCALE GENOMIC DNA]</scope>
    <source>
        <strain evidence="9 10">DSM 24823</strain>
    </source>
</reference>
<evidence type="ECO:0000259" key="8">
    <source>
        <dbReference type="PROSITE" id="PS50928"/>
    </source>
</evidence>
<dbReference type="PROSITE" id="PS50928">
    <property type="entry name" value="ABC_TM1"/>
    <property type="match status" value="1"/>
</dbReference>
<feature type="transmembrane region" description="Helical" evidence="7">
    <location>
        <begin position="38"/>
        <end position="62"/>
    </location>
</feature>
<keyword evidence="5 7" id="KW-1133">Transmembrane helix</keyword>
<dbReference type="RefSeq" id="WP_184282110.1">
    <property type="nucleotide sequence ID" value="NZ_BAAAPG010000001.1"/>
</dbReference>
<dbReference type="Gene3D" id="1.10.3720.10">
    <property type="entry name" value="MetI-like"/>
    <property type="match status" value="1"/>
</dbReference>
<comment type="caution">
    <text evidence="9">The sequence shown here is derived from an EMBL/GenBank/DDBJ whole genome shotgun (WGS) entry which is preliminary data.</text>
</comment>
<evidence type="ECO:0000313" key="10">
    <source>
        <dbReference type="Proteomes" id="UP000517712"/>
    </source>
</evidence>
<dbReference type="InterPro" id="IPR000515">
    <property type="entry name" value="MetI-like"/>
</dbReference>
<comment type="subcellular location">
    <subcellularLocation>
        <location evidence="1 7">Cell membrane</location>
        <topology evidence="1 7">Multi-pass membrane protein</topology>
    </subcellularLocation>
</comment>
<dbReference type="SUPFAM" id="SSF161098">
    <property type="entry name" value="MetI-like"/>
    <property type="match status" value="1"/>
</dbReference>
<evidence type="ECO:0000313" key="9">
    <source>
        <dbReference type="EMBL" id="MBB5742586.1"/>
    </source>
</evidence>
<keyword evidence="2 7" id="KW-0813">Transport</keyword>
<gene>
    <name evidence="9" type="ORF">HD600_001083</name>
</gene>
<evidence type="ECO:0000256" key="4">
    <source>
        <dbReference type="ARBA" id="ARBA00022692"/>
    </source>
</evidence>
<feature type="transmembrane region" description="Helical" evidence="7">
    <location>
        <begin position="110"/>
        <end position="139"/>
    </location>
</feature>
<evidence type="ECO:0000256" key="2">
    <source>
        <dbReference type="ARBA" id="ARBA00022448"/>
    </source>
</evidence>
<dbReference type="EMBL" id="JACHMU010000001">
    <property type="protein sequence ID" value="MBB5742586.1"/>
    <property type="molecule type" value="Genomic_DNA"/>
</dbReference>
<feature type="domain" description="ABC transmembrane type-1" evidence="8">
    <location>
        <begin position="61"/>
        <end position="245"/>
    </location>
</feature>
<keyword evidence="6 7" id="KW-0472">Membrane</keyword>
<evidence type="ECO:0000256" key="5">
    <source>
        <dbReference type="ARBA" id="ARBA00022989"/>
    </source>
</evidence>